<organism evidence="2">
    <name type="scientific">Phlebia radiata</name>
    <name type="common">White-rot fungus</name>
    <dbReference type="NCBI Taxonomy" id="5308"/>
    <lineage>
        <taxon>Eukaryota</taxon>
        <taxon>Fungi</taxon>
        <taxon>Dikarya</taxon>
        <taxon>Basidiomycota</taxon>
        <taxon>Agaricomycotina</taxon>
        <taxon>Agaricomycetes</taxon>
        <taxon>Polyporales</taxon>
        <taxon>Meruliaceae</taxon>
        <taxon>Phlebia</taxon>
    </lineage>
</organism>
<proteinExistence type="predicted"/>
<name>L8B9C2_PHLRA</name>
<keyword evidence="1" id="KW-1133">Transmembrane helix</keyword>
<gene>
    <name evidence="2" type="ORF">PRA_mt0017</name>
</gene>
<keyword evidence="1" id="KW-0812">Transmembrane</keyword>
<reference evidence="2" key="1">
    <citation type="journal article" date="2014" name="PLoS ONE">
        <title>Mitochondrial Genome of Phlebia radiata Is the Second Largest (156 kbp) among Fungi and Features Signs of Genome Flexibility and Recent Recombination Events.</title>
        <authorList>
            <person name="Salavirta H."/>
            <person name="Oksanen I."/>
            <person name="Kuuskeri J."/>
            <person name="Makela M."/>
            <person name="Laine P."/>
            <person name="Paulin L."/>
            <person name="Lundell T."/>
        </authorList>
    </citation>
    <scope>NUCLEOTIDE SEQUENCE</scope>
    <source>
        <strain evidence="2">79</strain>
    </source>
</reference>
<feature type="transmembrane region" description="Helical" evidence="1">
    <location>
        <begin position="29"/>
        <end position="48"/>
    </location>
</feature>
<keyword evidence="1" id="KW-0472">Membrane</keyword>
<dbReference type="RefSeq" id="YP_007374865.1">
    <property type="nucleotide sequence ID" value="NC_020148.1"/>
</dbReference>
<keyword evidence="2" id="KW-0496">Mitochondrion</keyword>
<geneLocation type="mitochondrion" evidence="2"/>
<dbReference type="AlphaFoldDB" id="L8B9C2"/>
<sequence>MKANTDKDIMIMITVIKIAHTNTNKKKNICLLLFFIIKLYLEFIKIYFSYVNQYTYSSPTNR</sequence>
<dbReference type="GeneID" id="14469580"/>
<evidence type="ECO:0000256" key="1">
    <source>
        <dbReference type="SAM" id="Phobius"/>
    </source>
</evidence>
<evidence type="ECO:0000313" key="2">
    <source>
        <dbReference type="EMBL" id="CCE89165.1"/>
    </source>
</evidence>
<dbReference type="EMBL" id="HE613568">
    <property type="protein sequence ID" value="CCE89165.1"/>
    <property type="molecule type" value="Genomic_DNA"/>
</dbReference>
<accession>L8B9C2</accession>
<protein>
    <submittedName>
        <fullName evidence="2">Uncharacterized protein</fullName>
    </submittedName>
</protein>